<evidence type="ECO:0000256" key="1">
    <source>
        <dbReference type="SAM" id="SignalP"/>
    </source>
</evidence>
<proteinExistence type="predicted"/>
<evidence type="ECO:0008006" key="4">
    <source>
        <dbReference type="Google" id="ProtNLM"/>
    </source>
</evidence>
<keyword evidence="3" id="KW-1185">Reference proteome</keyword>
<dbReference type="AlphaFoldDB" id="A0AAC8W100"/>
<feature type="chain" id="PRO_5042173769" description="Lipoprotein" evidence="1">
    <location>
        <begin position="19"/>
        <end position="196"/>
    </location>
</feature>
<sequence>MTRKAWMALAFILGGCVAAPGPDSRAPMLGPDLRLALPRPADLGRNVEAAQLISGRHGDRSFVFEGHISVTPEKMTLVGLDTLGRRAMTVTWTDAGVDVDAAPWLPPEVRPGAMLADLVVLYWPEAVVRRSLAPIGGELAQEPHARTIRLGGKEALHAEYGWNAAGPSPGPWTGTMRYTNSAWGYEIEVQSQEVVP</sequence>
<dbReference type="EMBL" id="CP012402">
    <property type="protein sequence ID" value="ALG72920.1"/>
    <property type="molecule type" value="Genomic_DNA"/>
</dbReference>
<name>A0AAC8W100_9PROT</name>
<dbReference type="InterPro" id="IPR021675">
    <property type="entry name" value="DUF3261"/>
</dbReference>
<dbReference type="Proteomes" id="UP000069935">
    <property type="component" value="Chromosome 2"/>
</dbReference>
<dbReference type="KEGG" id="ati:AL072_18365"/>
<organism evidence="2 3">
    <name type="scientific">Azospirillum thiophilum</name>
    <dbReference type="NCBI Taxonomy" id="528244"/>
    <lineage>
        <taxon>Bacteria</taxon>
        <taxon>Pseudomonadati</taxon>
        <taxon>Pseudomonadota</taxon>
        <taxon>Alphaproteobacteria</taxon>
        <taxon>Rhodospirillales</taxon>
        <taxon>Azospirillaceae</taxon>
        <taxon>Azospirillum</taxon>
    </lineage>
</organism>
<evidence type="ECO:0000313" key="2">
    <source>
        <dbReference type="EMBL" id="ALG72920.1"/>
    </source>
</evidence>
<reference evidence="3" key="1">
    <citation type="submission" date="2015-08" db="EMBL/GenBank/DDBJ databases">
        <title>Complete Genome Sequence of Azospirillum thiophilum BV-S.</title>
        <authorList>
            <person name="Fomenkov A."/>
            <person name="Vincze T."/>
            <person name="Grabovich M."/>
            <person name="Dubinina G."/>
            <person name="Orlova M."/>
            <person name="Belousova E."/>
            <person name="Roberts R.J."/>
        </authorList>
    </citation>
    <scope>NUCLEOTIDE SEQUENCE [LARGE SCALE GENOMIC DNA]</scope>
    <source>
        <strain evidence="3">BV-S</strain>
    </source>
</reference>
<evidence type="ECO:0000313" key="3">
    <source>
        <dbReference type="Proteomes" id="UP000069935"/>
    </source>
</evidence>
<feature type="signal peptide" evidence="1">
    <location>
        <begin position="1"/>
        <end position="18"/>
    </location>
</feature>
<accession>A0AAC8W100</accession>
<reference evidence="2 3" key="2">
    <citation type="journal article" date="2016" name="Genome Announc.">
        <title>Complete Genome Sequence of a Strain of Azospirillum thiophilum Isolated from a Sulfide Spring.</title>
        <authorList>
            <person name="Fomenkov A."/>
            <person name="Vincze T."/>
            <person name="Grabovich M."/>
            <person name="Anton B.P."/>
            <person name="Dubinina G."/>
            <person name="Orlova M."/>
            <person name="Belousova E."/>
            <person name="Roberts R.J."/>
        </authorList>
    </citation>
    <scope>NUCLEOTIDE SEQUENCE [LARGE SCALE GENOMIC DNA]</scope>
    <source>
        <strain evidence="2 3">BV-S</strain>
    </source>
</reference>
<protein>
    <recommendedName>
        <fullName evidence="4">Lipoprotein</fullName>
    </recommendedName>
</protein>
<keyword evidence="1" id="KW-0732">Signal</keyword>
<dbReference type="PROSITE" id="PS51257">
    <property type="entry name" value="PROKAR_LIPOPROTEIN"/>
    <property type="match status" value="1"/>
</dbReference>
<gene>
    <name evidence="2" type="ORF">AL072_18365</name>
</gene>
<dbReference type="Pfam" id="PF11659">
    <property type="entry name" value="DUF3261"/>
    <property type="match status" value="1"/>
</dbReference>
<dbReference type="RefSeq" id="WP_045582859.1">
    <property type="nucleotide sequence ID" value="NZ_CP012402.1"/>
</dbReference>